<organism evidence="2 3">
    <name type="scientific">Azospirillum cavernae</name>
    <dbReference type="NCBI Taxonomy" id="2320860"/>
    <lineage>
        <taxon>Bacteria</taxon>
        <taxon>Pseudomonadati</taxon>
        <taxon>Pseudomonadota</taxon>
        <taxon>Alphaproteobacteria</taxon>
        <taxon>Rhodospirillales</taxon>
        <taxon>Azospirillaceae</taxon>
        <taxon>Azospirillum</taxon>
    </lineage>
</organism>
<proteinExistence type="predicted"/>
<protein>
    <recommendedName>
        <fullName evidence="1">Transposase DDE domain-containing protein</fullName>
    </recommendedName>
</protein>
<dbReference type="OrthoDB" id="7298998at2"/>
<dbReference type="EMBL" id="QYUL01000001">
    <property type="protein sequence ID" value="RJF84175.1"/>
    <property type="molecule type" value="Genomic_DNA"/>
</dbReference>
<dbReference type="RefSeq" id="WP_119829816.1">
    <property type="nucleotide sequence ID" value="NZ_QYUL01000001.1"/>
</dbReference>
<dbReference type="AlphaFoldDB" id="A0A418W2B1"/>
<gene>
    <name evidence="2" type="ORF">D3877_06160</name>
</gene>
<comment type="caution">
    <text evidence="2">The sequence shown here is derived from an EMBL/GenBank/DDBJ whole genome shotgun (WGS) entry which is preliminary data.</text>
</comment>
<dbReference type="Pfam" id="PF13737">
    <property type="entry name" value="DDE_Tnp_1_5"/>
    <property type="match status" value="1"/>
</dbReference>
<evidence type="ECO:0000313" key="3">
    <source>
        <dbReference type="Proteomes" id="UP000283458"/>
    </source>
</evidence>
<feature type="domain" description="Transposase DDE" evidence="1">
    <location>
        <begin position="52"/>
        <end position="160"/>
    </location>
</feature>
<dbReference type="InterPro" id="IPR025668">
    <property type="entry name" value="Tnp_DDE_dom"/>
</dbReference>
<reference evidence="2 3" key="1">
    <citation type="submission" date="2018-09" db="EMBL/GenBank/DDBJ databases">
        <authorList>
            <person name="Zhu H."/>
        </authorList>
    </citation>
    <scope>NUCLEOTIDE SEQUENCE [LARGE SCALE GENOMIC DNA]</scope>
    <source>
        <strain evidence="2 3">K2W22B-5</strain>
    </source>
</reference>
<dbReference type="Proteomes" id="UP000283458">
    <property type="component" value="Unassembled WGS sequence"/>
</dbReference>
<keyword evidence="3" id="KW-1185">Reference proteome</keyword>
<accession>A0A418W2B1</accession>
<evidence type="ECO:0000259" key="1">
    <source>
        <dbReference type="Pfam" id="PF13737"/>
    </source>
</evidence>
<evidence type="ECO:0000313" key="2">
    <source>
        <dbReference type="EMBL" id="RJF84175.1"/>
    </source>
</evidence>
<name>A0A418W2B1_9PROT</name>
<sequence>MPNKHNADRRRHIPKMRFQVTNWAAYEASLRRLSVKPFFAWRRQRKLCLRERRGSLTLWVSDAAIAAWRAAPRTPPGGQARSSDTAIETVVMVRLVFRQPLRQTEGLLSSLRAILGVDLPVPDHTTISRRAAHRTPVLATALQNGPVTLVIDSTGLKVFGAGEWHRDKHSVRGLQTWRKLHAGQRIQVNGEVGRG</sequence>